<dbReference type="InterPro" id="IPR002871">
    <property type="entry name" value="NIF_FeS_clus_asmbl_NifU_N"/>
</dbReference>
<accession>X1BUR4</accession>
<name>X1BUR4_9ZZZZ</name>
<reference evidence="2" key="1">
    <citation type="journal article" date="2014" name="Front. Microbiol.">
        <title>High frequency of phylogenetically diverse reductive dehalogenase-homologous genes in deep subseafloor sedimentary metagenomes.</title>
        <authorList>
            <person name="Kawai M."/>
            <person name="Futagami T."/>
            <person name="Toyoda A."/>
            <person name="Takaki Y."/>
            <person name="Nishi S."/>
            <person name="Hori S."/>
            <person name="Arai W."/>
            <person name="Tsubouchi T."/>
            <person name="Morono Y."/>
            <person name="Uchiyama I."/>
            <person name="Ito T."/>
            <person name="Fujiyama A."/>
            <person name="Inagaki F."/>
            <person name="Takami H."/>
        </authorList>
    </citation>
    <scope>NUCLEOTIDE SEQUENCE</scope>
    <source>
        <strain evidence="2">Expedition CK06-06</strain>
    </source>
</reference>
<comment type="caution">
    <text evidence="2">The sequence shown here is derived from an EMBL/GenBank/DDBJ whole genome shotgun (WGS) entry which is preliminary data.</text>
</comment>
<dbReference type="Gene3D" id="3.90.1010.10">
    <property type="match status" value="1"/>
</dbReference>
<feature type="non-terminal residue" evidence="2">
    <location>
        <position position="51"/>
    </location>
</feature>
<dbReference type="GO" id="GO:0051536">
    <property type="term" value="F:iron-sulfur cluster binding"/>
    <property type="evidence" value="ECO:0007669"/>
    <property type="project" value="InterPro"/>
</dbReference>
<dbReference type="GO" id="GO:0005506">
    <property type="term" value="F:iron ion binding"/>
    <property type="evidence" value="ECO:0007669"/>
    <property type="project" value="InterPro"/>
</dbReference>
<dbReference type="Pfam" id="PF01592">
    <property type="entry name" value="NifU_N"/>
    <property type="match status" value="1"/>
</dbReference>
<evidence type="ECO:0000313" key="2">
    <source>
        <dbReference type="EMBL" id="GAG87923.1"/>
    </source>
</evidence>
<organism evidence="2">
    <name type="scientific">marine sediment metagenome</name>
    <dbReference type="NCBI Taxonomy" id="412755"/>
    <lineage>
        <taxon>unclassified sequences</taxon>
        <taxon>metagenomes</taxon>
        <taxon>ecological metagenomes</taxon>
    </lineage>
</organism>
<dbReference type="PANTHER" id="PTHR10093">
    <property type="entry name" value="IRON-SULFUR CLUSTER ASSEMBLY ENZYME NIFU HOMOLOG"/>
    <property type="match status" value="1"/>
</dbReference>
<gene>
    <name evidence="2" type="ORF">S01H4_34507</name>
</gene>
<evidence type="ECO:0000259" key="1">
    <source>
        <dbReference type="Pfam" id="PF01592"/>
    </source>
</evidence>
<dbReference type="AlphaFoldDB" id="X1BUR4"/>
<dbReference type="EMBL" id="BART01018264">
    <property type="protein sequence ID" value="GAG87923.1"/>
    <property type="molecule type" value="Genomic_DNA"/>
</dbReference>
<protein>
    <recommendedName>
        <fullName evidence="1">NIF system FeS cluster assembly NifU N-terminal domain-containing protein</fullName>
    </recommendedName>
</protein>
<proteinExistence type="predicted"/>
<feature type="domain" description="NIF system FeS cluster assembly NifU N-terminal" evidence="1">
    <location>
        <begin position="4"/>
        <end position="48"/>
    </location>
</feature>
<dbReference type="SUPFAM" id="SSF82649">
    <property type="entry name" value="SufE/NifU"/>
    <property type="match status" value="1"/>
</dbReference>
<sequence length="51" mass="5765">MPIYSDKVMEHFMNPRNVGEIEDADGIGEVGNPVCGDMMTFYIKVKDNRLS</sequence>
<dbReference type="CDD" id="cd06664">
    <property type="entry name" value="IscU_like"/>
    <property type="match status" value="1"/>
</dbReference>
<dbReference type="GO" id="GO:0016226">
    <property type="term" value="P:iron-sulfur cluster assembly"/>
    <property type="evidence" value="ECO:0007669"/>
    <property type="project" value="InterPro"/>
</dbReference>